<dbReference type="AlphaFoldDB" id="A0AA41UIS4"/>
<keyword evidence="4 9" id="KW-0812">Transmembrane</keyword>
<gene>
    <name evidence="10" type="ORF">MRX98_07500</name>
</gene>
<proteinExistence type="inferred from homology"/>
<feature type="transmembrane region" description="Helical" evidence="9">
    <location>
        <begin position="90"/>
        <end position="113"/>
    </location>
</feature>
<keyword evidence="5" id="KW-0029">Amino-acid transport</keyword>
<evidence type="ECO:0000256" key="1">
    <source>
        <dbReference type="ARBA" id="ARBA00004651"/>
    </source>
</evidence>
<evidence type="ECO:0000256" key="4">
    <source>
        <dbReference type="ARBA" id="ARBA00022692"/>
    </source>
</evidence>
<dbReference type="InterPro" id="IPR052157">
    <property type="entry name" value="BCAA_transport_permease"/>
</dbReference>
<dbReference type="GO" id="GO:0022857">
    <property type="term" value="F:transmembrane transporter activity"/>
    <property type="evidence" value="ECO:0007669"/>
    <property type="project" value="InterPro"/>
</dbReference>
<sequence>MIFDIVITSLIKGSTYAMLAIGFSLIFGVARIVNIAHTAFYMVAAYCIFYTTTQLGFNPILAIFVAVILVSLLGLITFKLLIAPIREHEAAVLIATIALAIALQEVMMILFTGDYRSVPPLVPGFATIMGVKVFYQQLLTFVSVLVVLGLMYLFLQYTRLGLAIRATAQDREVANLMGMNESQVAMLAMGISVGLAGVTGAVLAPLSIVEPHMWNHPLAMMLAVVVLGGLGSIKGSLYAAFILGTAEALVVFMIPAGAYLKGAVALSIMVFVLLVRPAGLFGVQFEEER</sequence>
<dbReference type="Pfam" id="PF02653">
    <property type="entry name" value="BPD_transp_2"/>
    <property type="match status" value="1"/>
</dbReference>
<evidence type="ECO:0000256" key="3">
    <source>
        <dbReference type="ARBA" id="ARBA00022475"/>
    </source>
</evidence>
<name>A0AA41UIS4_9BACT</name>
<keyword evidence="2" id="KW-0813">Transport</keyword>
<dbReference type="GO" id="GO:0006865">
    <property type="term" value="P:amino acid transport"/>
    <property type="evidence" value="ECO:0007669"/>
    <property type="project" value="UniProtKB-KW"/>
</dbReference>
<evidence type="ECO:0000256" key="2">
    <source>
        <dbReference type="ARBA" id="ARBA00022448"/>
    </source>
</evidence>
<dbReference type="RefSeq" id="WP_246904722.1">
    <property type="nucleotide sequence ID" value="NZ_JALJRB010000006.1"/>
</dbReference>
<reference evidence="10" key="1">
    <citation type="submission" date="2022-04" db="EMBL/GenBank/DDBJ databases">
        <title>Desulfatitalea alkaliphila sp. nov., a novel anaerobic sulfate-reducing bacterium isolated from terrestrial mud volcano, Taman Peninsula, Russia.</title>
        <authorList>
            <person name="Khomyakova M.A."/>
            <person name="Merkel A.Y."/>
            <person name="Slobodkin A.I."/>
        </authorList>
    </citation>
    <scope>NUCLEOTIDE SEQUENCE</scope>
    <source>
        <strain evidence="10">M08but</strain>
    </source>
</reference>
<feature type="transmembrane region" description="Helical" evidence="9">
    <location>
        <begin position="57"/>
        <end position="78"/>
    </location>
</feature>
<evidence type="ECO:0000256" key="9">
    <source>
        <dbReference type="SAM" id="Phobius"/>
    </source>
</evidence>
<organism evidence="10 11">
    <name type="scientific">Desulfatitalea alkaliphila</name>
    <dbReference type="NCBI Taxonomy" id="2929485"/>
    <lineage>
        <taxon>Bacteria</taxon>
        <taxon>Pseudomonadati</taxon>
        <taxon>Thermodesulfobacteriota</taxon>
        <taxon>Desulfobacteria</taxon>
        <taxon>Desulfobacterales</taxon>
        <taxon>Desulfosarcinaceae</taxon>
        <taxon>Desulfatitalea</taxon>
    </lineage>
</organism>
<dbReference type="GO" id="GO:0005886">
    <property type="term" value="C:plasma membrane"/>
    <property type="evidence" value="ECO:0007669"/>
    <property type="project" value="UniProtKB-SubCell"/>
</dbReference>
<keyword evidence="6 9" id="KW-1133">Transmembrane helix</keyword>
<evidence type="ECO:0000313" key="11">
    <source>
        <dbReference type="Proteomes" id="UP001165427"/>
    </source>
</evidence>
<dbReference type="PANTHER" id="PTHR11795:SF445">
    <property type="entry name" value="AMINO ACID ABC TRANSPORTER PERMEASE PROTEIN"/>
    <property type="match status" value="1"/>
</dbReference>
<dbReference type="InterPro" id="IPR001851">
    <property type="entry name" value="ABC_transp_permease"/>
</dbReference>
<protein>
    <submittedName>
        <fullName evidence="10">Branched-chain amino acid ABC transporter permease</fullName>
    </submittedName>
</protein>
<feature type="transmembrane region" description="Helical" evidence="9">
    <location>
        <begin position="32"/>
        <end position="51"/>
    </location>
</feature>
<evidence type="ECO:0000256" key="8">
    <source>
        <dbReference type="ARBA" id="ARBA00037998"/>
    </source>
</evidence>
<feature type="transmembrane region" description="Helical" evidence="9">
    <location>
        <begin position="133"/>
        <end position="155"/>
    </location>
</feature>
<keyword evidence="3" id="KW-1003">Cell membrane</keyword>
<dbReference type="EMBL" id="JALJRB010000006">
    <property type="protein sequence ID" value="MCJ8500414.1"/>
    <property type="molecule type" value="Genomic_DNA"/>
</dbReference>
<comment type="caution">
    <text evidence="10">The sequence shown here is derived from an EMBL/GenBank/DDBJ whole genome shotgun (WGS) entry which is preliminary data.</text>
</comment>
<evidence type="ECO:0000256" key="6">
    <source>
        <dbReference type="ARBA" id="ARBA00022989"/>
    </source>
</evidence>
<dbReference type="CDD" id="cd06582">
    <property type="entry name" value="TM_PBP1_LivH_like"/>
    <property type="match status" value="1"/>
</dbReference>
<dbReference type="Proteomes" id="UP001165427">
    <property type="component" value="Unassembled WGS sequence"/>
</dbReference>
<feature type="transmembrane region" description="Helical" evidence="9">
    <location>
        <begin position="184"/>
        <end position="208"/>
    </location>
</feature>
<accession>A0AA41UIS4</accession>
<evidence type="ECO:0000313" key="10">
    <source>
        <dbReference type="EMBL" id="MCJ8500414.1"/>
    </source>
</evidence>
<keyword evidence="11" id="KW-1185">Reference proteome</keyword>
<feature type="transmembrane region" description="Helical" evidence="9">
    <location>
        <begin position="6"/>
        <end position="27"/>
    </location>
</feature>
<comment type="similarity">
    <text evidence="8">Belongs to the binding-protein-dependent transport system permease family. LivHM subfamily.</text>
</comment>
<dbReference type="PANTHER" id="PTHR11795">
    <property type="entry name" value="BRANCHED-CHAIN AMINO ACID TRANSPORT SYSTEM PERMEASE PROTEIN LIVH"/>
    <property type="match status" value="1"/>
</dbReference>
<keyword evidence="7 9" id="KW-0472">Membrane</keyword>
<evidence type="ECO:0000256" key="7">
    <source>
        <dbReference type="ARBA" id="ARBA00023136"/>
    </source>
</evidence>
<comment type="subcellular location">
    <subcellularLocation>
        <location evidence="1">Cell membrane</location>
        <topology evidence="1">Multi-pass membrane protein</topology>
    </subcellularLocation>
</comment>
<evidence type="ECO:0000256" key="5">
    <source>
        <dbReference type="ARBA" id="ARBA00022970"/>
    </source>
</evidence>